<dbReference type="AlphaFoldDB" id="J1L2M2"/>
<evidence type="ECO:0000256" key="1">
    <source>
        <dbReference type="ARBA" id="ARBA00004651"/>
    </source>
</evidence>
<keyword evidence="3 8" id="KW-0813">Transport</keyword>
<dbReference type="PANTHER" id="PTHR46494">
    <property type="entry name" value="CORA FAMILY METAL ION TRANSPORTER (EUROFUNG)"/>
    <property type="match status" value="1"/>
</dbReference>
<dbReference type="GO" id="GO:0050897">
    <property type="term" value="F:cobalt ion binding"/>
    <property type="evidence" value="ECO:0007669"/>
    <property type="project" value="TreeGrafter"/>
</dbReference>
<dbReference type="SUPFAM" id="SSF143865">
    <property type="entry name" value="CorA soluble domain-like"/>
    <property type="match status" value="1"/>
</dbReference>
<keyword evidence="7 8" id="KW-0472">Membrane</keyword>
<gene>
    <name evidence="8" type="primary">corA</name>
    <name evidence="9" type="ORF">Metli_1360</name>
</gene>
<evidence type="ECO:0000313" key="9">
    <source>
        <dbReference type="EMBL" id="EJG07312.1"/>
    </source>
</evidence>
<dbReference type="FunFam" id="1.20.58.340:FF:000012">
    <property type="entry name" value="Magnesium transport protein CorA"/>
    <property type="match status" value="1"/>
</dbReference>
<feature type="transmembrane region" description="Helical" evidence="8">
    <location>
        <begin position="327"/>
        <end position="347"/>
    </location>
</feature>
<dbReference type="PANTHER" id="PTHR46494:SF1">
    <property type="entry name" value="CORA FAMILY METAL ION TRANSPORTER (EUROFUNG)"/>
    <property type="match status" value="1"/>
</dbReference>
<comment type="similarity">
    <text evidence="2 8">Belongs to the CorA metal ion transporter (MIT) (TC 1.A.35) family.</text>
</comment>
<reference evidence="9 10" key="1">
    <citation type="submission" date="2011-08" db="EMBL/GenBank/DDBJ databases">
        <title>The complete genome of Methanofollis liminatans DSM 4140.</title>
        <authorList>
            <consortium name="US DOE Joint Genome Institute (JGI-PGF)"/>
            <person name="Lucas S."/>
            <person name="Han J."/>
            <person name="Lapidus A."/>
            <person name="Bruce D."/>
            <person name="Goodwin L."/>
            <person name="Pitluck S."/>
            <person name="Peters L."/>
            <person name="Kyrpides N."/>
            <person name="Mavromatis K."/>
            <person name="Ivanova N."/>
            <person name="Mikhailova N."/>
            <person name="Lu M."/>
            <person name="Detter J.C."/>
            <person name="Tapia R."/>
            <person name="Han C."/>
            <person name="Land M."/>
            <person name="Hauser L."/>
            <person name="Markowitz V."/>
            <person name="Cheng J.-F."/>
            <person name="Hugenholtz P."/>
            <person name="Woyke T."/>
            <person name="Wu D."/>
            <person name="Spring S."/>
            <person name="Schuler E."/>
            <person name="Brambilla E."/>
            <person name="Klenk H.-P."/>
            <person name="Eisen J.A."/>
        </authorList>
    </citation>
    <scope>NUCLEOTIDE SEQUENCE [LARGE SCALE GENOMIC DNA]</scope>
    <source>
        <strain evidence="9 10">DSM 4140</strain>
    </source>
</reference>
<dbReference type="Gene3D" id="3.30.460.20">
    <property type="entry name" value="CorA soluble domain-like"/>
    <property type="match status" value="1"/>
</dbReference>
<dbReference type="EMBL" id="CM001555">
    <property type="protein sequence ID" value="EJG07312.1"/>
    <property type="molecule type" value="Genomic_DNA"/>
</dbReference>
<comment type="function">
    <text evidence="8">Mediates influx of magnesium ions.</text>
</comment>
<protein>
    <recommendedName>
        <fullName evidence="8">Magnesium transport protein CorA</fullName>
    </recommendedName>
</protein>
<dbReference type="HOGENOM" id="CLU_007127_0_0_2"/>
<keyword evidence="8" id="KW-0406">Ion transport</keyword>
<keyword evidence="4 8" id="KW-1003">Cell membrane</keyword>
<name>J1L2M2_9EURY</name>
<evidence type="ECO:0000256" key="3">
    <source>
        <dbReference type="ARBA" id="ARBA00022448"/>
    </source>
</evidence>
<evidence type="ECO:0000256" key="5">
    <source>
        <dbReference type="ARBA" id="ARBA00022692"/>
    </source>
</evidence>
<dbReference type="InterPro" id="IPR002523">
    <property type="entry name" value="MgTranspt_CorA/ZnTranspt_ZntB"/>
</dbReference>
<keyword evidence="8" id="KW-0460">Magnesium</keyword>
<feature type="transmembrane region" description="Helical" evidence="8">
    <location>
        <begin position="295"/>
        <end position="315"/>
    </location>
</feature>
<keyword evidence="6 8" id="KW-1133">Transmembrane helix</keyword>
<dbReference type="InterPro" id="IPR045861">
    <property type="entry name" value="CorA_cytoplasmic_dom"/>
</dbReference>
<dbReference type="CDD" id="cd12828">
    <property type="entry name" value="TmCorA-like_1"/>
    <property type="match status" value="1"/>
</dbReference>
<dbReference type="NCBIfam" id="TIGR00383">
    <property type="entry name" value="corA"/>
    <property type="match status" value="1"/>
</dbReference>
<evidence type="ECO:0000256" key="4">
    <source>
        <dbReference type="ARBA" id="ARBA00022475"/>
    </source>
</evidence>
<keyword evidence="5 8" id="KW-0812">Transmembrane</keyword>
<evidence type="ECO:0000256" key="8">
    <source>
        <dbReference type="RuleBase" id="RU362010"/>
    </source>
</evidence>
<sequence length="353" mass="40153">MTGAVVRRSQKAGLPPGSLVYVGDEAAGKTTIEVIEYTPERIDETSVQDAGDLAAYHGRDAVVWINITGLHEVGVIEKTGEIFGLHPLILEDILNTEQRPKMEDYDETIYVVMKMIGSLEDGRVADEQISLVIGDRYVISFQERPGDVFDPVRGRIRLPKWRARRLGADYLAYALIDALVDGYFHVIERFGERIEAVDDQIIADPDPETLRSIRELRRELIFLRKSVWPMREVIAGLERTDSTLVTQQTRLYLRDVYDHTVQVIDTLETYRDMAAGMLDIYLSSASNRMNEVMKVLTIIATIFIPLSFIAGVFGMNFRNMPELEWGYGYPTSLALMAGVALVLLIYFRRKRWI</sequence>
<dbReference type="Gene3D" id="1.20.58.340">
    <property type="entry name" value="Magnesium transport protein CorA, transmembrane region"/>
    <property type="match status" value="2"/>
</dbReference>
<dbReference type="SUPFAM" id="SSF144083">
    <property type="entry name" value="Magnesium transport protein CorA, transmembrane region"/>
    <property type="match status" value="1"/>
</dbReference>
<evidence type="ECO:0000256" key="7">
    <source>
        <dbReference type="ARBA" id="ARBA00023136"/>
    </source>
</evidence>
<dbReference type="InterPro" id="IPR004488">
    <property type="entry name" value="Mg/Co-transport_prot_CorA"/>
</dbReference>
<keyword evidence="10" id="KW-1185">Reference proteome</keyword>
<dbReference type="RefSeq" id="WP_004039049.1">
    <property type="nucleotide sequence ID" value="NZ_CM001555.1"/>
</dbReference>
<evidence type="ECO:0000256" key="6">
    <source>
        <dbReference type="ARBA" id="ARBA00022989"/>
    </source>
</evidence>
<dbReference type="GO" id="GO:0015087">
    <property type="term" value="F:cobalt ion transmembrane transporter activity"/>
    <property type="evidence" value="ECO:0007669"/>
    <property type="project" value="UniProtKB-UniRule"/>
</dbReference>
<comment type="subcellular location">
    <subcellularLocation>
        <location evidence="1">Cell membrane</location>
        <topology evidence="1">Multi-pass membrane protein</topology>
    </subcellularLocation>
    <subcellularLocation>
        <location evidence="8">Membrane</location>
        <topology evidence="8">Multi-pass membrane protein</topology>
    </subcellularLocation>
</comment>
<organism evidence="9 10">
    <name type="scientific">Methanofollis liminatans DSM 4140</name>
    <dbReference type="NCBI Taxonomy" id="28892"/>
    <lineage>
        <taxon>Archaea</taxon>
        <taxon>Methanobacteriati</taxon>
        <taxon>Methanobacteriota</taxon>
        <taxon>Stenosarchaea group</taxon>
        <taxon>Methanomicrobia</taxon>
        <taxon>Methanomicrobiales</taxon>
        <taxon>Methanomicrobiaceae</taxon>
        <taxon>Methanofollis</taxon>
    </lineage>
</organism>
<proteinExistence type="inferred from homology"/>
<evidence type="ECO:0000313" key="10">
    <source>
        <dbReference type="Proteomes" id="UP000005095"/>
    </source>
</evidence>
<dbReference type="Pfam" id="PF01544">
    <property type="entry name" value="CorA"/>
    <property type="match status" value="1"/>
</dbReference>
<dbReference type="GO" id="GO:0015095">
    <property type="term" value="F:magnesium ion transmembrane transporter activity"/>
    <property type="evidence" value="ECO:0007669"/>
    <property type="project" value="UniProtKB-UniRule"/>
</dbReference>
<dbReference type="PATRIC" id="fig|28892.9.peg.1469"/>
<dbReference type="Proteomes" id="UP000005095">
    <property type="component" value="Chromosome"/>
</dbReference>
<accession>J1L2M2</accession>
<dbReference type="OrthoDB" id="28779at2157"/>
<dbReference type="STRING" id="28892.Metli_1360"/>
<dbReference type="GO" id="GO:0000287">
    <property type="term" value="F:magnesium ion binding"/>
    <property type="evidence" value="ECO:0007669"/>
    <property type="project" value="TreeGrafter"/>
</dbReference>
<dbReference type="InterPro" id="IPR045863">
    <property type="entry name" value="CorA_TM1_TM2"/>
</dbReference>
<evidence type="ECO:0000256" key="2">
    <source>
        <dbReference type="ARBA" id="ARBA00009765"/>
    </source>
</evidence>
<dbReference type="GO" id="GO:0005886">
    <property type="term" value="C:plasma membrane"/>
    <property type="evidence" value="ECO:0007669"/>
    <property type="project" value="UniProtKB-SubCell"/>
</dbReference>